<sequence>MLRKFLSRESVRNFIALFSTDVLVRGGNFLLIPVFLLLMTKQEFGIYGYLYTFALSMSLVLNLGYHAVIPKLYIDSKDDAEKRGTMLFTITVFLLSFIAVVYVLVGVTGADERFFSLVNRDEQASQLNYSLYRPYLGIALLSMVLSNFMTYYFISAEKVRKIQTFNITRFILVNALVLLVLALSRDTDAALLRLSLTYVTELTLCVLFSFGLVRQFRYSFDRKYIIKVAKIGMPLACTALINVVVNFGDKHFVMIYCGAEVLGVYTLASTIAVIPLIVYQSFNFIWIPKLLKQTDLERIRTMAKKHALLIFGLLTLVSLLVIVLSLFLFKAGLFPESYFDMIHILPMLLLSQVFSALILYYFNFLTYFERNYMVIIISSITSLVAYCLFGLVAPRYGATGIAFASMTANIAGFVLYYLCSMYY</sequence>
<feature type="transmembrane region" description="Helical" evidence="6">
    <location>
        <begin position="166"/>
        <end position="184"/>
    </location>
</feature>
<dbReference type="InterPro" id="IPR002797">
    <property type="entry name" value="Polysacc_synth"/>
</dbReference>
<dbReference type="Pfam" id="PF01943">
    <property type="entry name" value="Polysacc_synt"/>
    <property type="match status" value="1"/>
</dbReference>
<feature type="transmembrane region" description="Helical" evidence="6">
    <location>
        <begin position="86"/>
        <end position="105"/>
    </location>
</feature>
<feature type="transmembrane region" description="Helical" evidence="6">
    <location>
        <begin position="224"/>
        <end position="245"/>
    </location>
</feature>
<dbReference type="PANTHER" id="PTHR30250:SF11">
    <property type="entry name" value="O-ANTIGEN TRANSPORTER-RELATED"/>
    <property type="match status" value="1"/>
</dbReference>
<dbReference type="EMBL" id="DXGG01000213">
    <property type="protein sequence ID" value="HIW87957.1"/>
    <property type="molecule type" value="Genomic_DNA"/>
</dbReference>
<dbReference type="GO" id="GO:0005886">
    <property type="term" value="C:plasma membrane"/>
    <property type="evidence" value="ECO:0007669"/>
    <property type="project" value="UniProtKB-SubCell"/>
</dbReference>
<organism evidence="7 8">
    <name type="scientific">Candidatus Onthomorpha intestinigallinarum</name>
    <dbReference type="NCBI Taxonomy" id="2840880"/>
    <lineage>
        <taxon>Bacteria</taxon>
        <taxon>Pseudomonadati</taxon>
        <taxon>Bacteroidota</taxon>
        <taxon>Bacteroidia</taxon>
        <taxon>Bacteroidales</taxon>
        <taxon>Candidatus Onthomorpha</taxon>
    </lineage>
</organism>
<feature type="transmembrane region" description="Helical" evidence="6">
    <location>
        <begin position="135"/>
        <end position="154"/>
    </location>
</feature>
<dbReference type="InterPro" id="IPR050833">
    <property type="entry name" value="Poly_Biosynth_Transport"/>
</dbReference>
<keyword evidence="3 6" id="KW-0812">Transmembrane</keyword>
<evidence type="ECO:0000256" key="6">
    <source>
        <dbReference type="SAM" id="Phobius"/>
    </source>
</evidence>
<feature type="non-terminal residue" evidence="7">
    <location>
        <position position="423"/>
    </location>
</feature>
<evidence type="ECO:0000313" key="8">
    <source>
        <dbReference type="Proteomes" id="UP000824267"/>
    </source>
</evidence>
<keyword evidence="4 6" id="KW-1133">Transmembrane helix</keyword>
<reference evidence="7" key="2">
    <citation type="submission" date="2021-04" db="EMBL/GenBank/DDBJ databases">
        <authorList>
            <person name="Gilroy R."/>
        </authorList>
    </citation>
    <scope>NUCLEOTIDE SEQUENCE</scope>
    <source>
        <strain evidence="7">Gambia16-930</strain>
    </source>
</reference>
<feature type="transmembrane region" description="Helical" evidence="6">
    <location>
        <begin position="307"/>
        <end position="329"/>
    </location>
</feature>
<reference evidence="7" key="1">
    <citation type="journal article" date="2021" name="PeerJ">
        <title>Extensive microbial diversity within the chicken gut microbiome revealed by metagenomics and culture.</title>
        <authorList>
            <person name="Gilroy R."/>
            <person name="Ravi A."/>
            <person name="Getino M."/>
            <person name="Pursley I."/>
            <person name="Horton D.L."/>
            <person name="Alikhan N.F."/>
            <person name="Baker D."/>
            <person name="Gharbi K."/>
            <person name="Hall N."/>
            <person name="Watson M."/>
            <person name="Adriaenssens E.M."/>
            <person name="Foster-Nyarko E."/>
            <person name="Jarju S."/>
            <person name="Secka A."/>
            <person name="Antonio M."/>
            <person name="Oren A."/>
            <person name="Chaudhuri R.R."/>
            <person name="La Ragione R."/>
            <person name="Hildebrand F."/>
            <person name="Pallen M.J."/>
        </authorList>
    </citation>
    <scope>NUCLEOTIDE SEQUENCE</scope>
    <source>
        <strain evidence="7">Gambia16-930</strain>
    </source>
</reference>
<feature type="transmembrane region" description="Helical" evidence="6">
    <location>
        <begin position="341"/>
        <end position="362"/>
    </location>
</feature>
<comment type="caution">
    <text evidence="7">The sequence shown here is derived from an EMBL/GenBank/DDBJ whole genome shotgun (WGS) entry which is preliminary data.</text>
</comment>
<feature type="transmembrane region" description="Helical" evidence="6">
    <location>
        <begin position="12"/>
        <end position="38"/>
    </location>
</feature>
<feature type="transmembrane region" description="Helical" evidence="6">
    <location>
        <begin position="190"/>
        <end position="212"/>
    </location>
</feature>
<feature type="transmembrane region" description="Helical" evidence="6">
    <location>
        <begin position="399"/>
        <end position="419"/>
    </location>
</feature>
<dbReference type="AlphaFoldDB" id="A0A9D1UHG1"/>
<keyword evidence="2" id="KW-1003">Cell membrane</keyword>
<proteinExistence type="predicted"/>
<accession>A0A9D1UHG1</accession>
<dbReference type="PANTHER" id="PTHR30250">
    <property type="entry name" value="PST FAMILY PREDICTED COLANIC ACID TRANSPORTER"/>
    <property type="match status" value="1"/>
</dbReference>
<evidence type="ECO:0000256" key="5">
    <source>
        <dbReference type="ARBA" id="ARBA00023136"/>
    </source>
</evidence>
<evidence type="ECO:0000256" key="2">
    <source>
        <dbReference type="ARBA" id="ARBA00022475"/>
    </source>
</evidence>
<feature type="transmembrane region" description="Helical" evidence="6">
    <location>
        <begin position="44"/>
        <end position="65"/>
    </location>
</feature>
<name>A0A9D1UHG1_9BACT</name>
<comment type="subcellular location">
    <subcellularLocation>
        <location evidence="1">Cell membrane</location>
        <topology evidence="1">Multi-pass membrane protein</topology>
    </subcellularLocation>
</comment>
<evidence type="ECO:0000313" key="7">
    <source>
        <dbReference type="EMBL" id="HIW87957.1"/>
    </source>
</evidence>
<protein>
    <submittedName>
        <fullName evidence="7">Oligosaccharide flippase family protein</fullName>
    </submittedName>
</protein>
<evidence type="ECO:0000256" key="3">
    <source>
        <dbReference type="ARBA" id="ARBA00022692"/>
    </source>
</evidence>
<feature type="transmembrane region" description="Helical" evidence="6">
    <location>
        <begin position="265"/>
        <end position="286"/>
    </location>
</feature>
<gene>
    <name evidence="7" type="ORF">IAC47_06765</name>
</gene>
<evidence type="ECO:0000256" key="4">
    <source>
        <dbReference type="ARBA" id="ARBA00022989"/>
    </source>
</evidence>
<keyword evidence="5 6" id="KW-0472">Membrane</keyword>
<dbReference type="Proteomes" id="UP000824267">
    <property type="component" value="Unassembled WGS sequence"/>
</dbReference>
<evidence type="ECO:0000256" key="1">
    <source>
        <dbReference type="ARBA" id="ARBA00004651"/>
    </source>
</evidence>
<feature type="transmembrane region" description="Helical" evidence="6">
    <location>
        <begin position="374"/>
        <end position="393"/>
    </location>
</feature>